<evidence type="ECO:0000256" key="7">
    <source>
        <dbReference type="RuleBase" id="RU361218"/>
    </source>
</evidence>
<feature type="transmembrane region" description="Helical" evidence="7">
    <location>
        <begin position="83"/>
        <end position="106"/>
    </location>
</feature>
<dbReference type="SUPFAM" id="SSF48652">
    <property type="entry name" value="Tetraspanin"/>
    <property type="match status" value="1"/>
</dbReference>
<dbReference type="OrthoDB" id="438211at2759"/>
<dbReference type="GO" id="GO:0005886">
    <property type="term" value="C:plasma membrane"/>
    <property type="evidence" value="ECO:0007669"/>
    <property type="project" value="TreeGrafter"/>
</dbReference>
<dbReference type="GeneID" id="115827894"/>
<evidence type="ECO:0000256" key="4">
    <source>
        <dbReference type="ARBA" id="ARBA00022989"/>
    </source>
</evidence>
<accession>A0A6J2WTT1</accession>
<sequence>MNRSCVSCLKTLVTFLHFICWLCGAFVQAFGVFGMFKSKFGAVITTWWPNYASNTLIVVGALACCVCYLGILGGMQENYCMLISFYITLFLLMLVELAMSCIFLVVEREIDRYFETDMVRAFNTYKQSSYGGNQTVKDDFDAIQSIFKCCGVYGIGDWEGNVPISCCVEDPCNIFPQISWQGGCYTKLRAWFKMNFLSLGAGVVSLFILQFLCLSISVPIFWNFKVTGRGYK</sequence>
<dbReference type="RefSeq" id="XP_030647656.1">
    <property type="nucleotide sequence ID" value="XM_030791796.1"/>
</dbReference>
<keyword evidence="6" id="KW-1015">Disulfide bond</keyword>
<evidence type="ECO:0000256" key="2">
    <source>
        <dbReference type="ARBA" id="ARBA00006840"/>
    </source>
</evidence>
<keyword evidence="8" id="KW-1185">Reference proteome</keyword>
<evidence type="ECO:0000256" key="5">
    <source>
        <dbReference type="ARBA" id="ARBA00023136"/>
    </source>
</evidence>
<feature type="disulfide bond" evidence="6">
    <location>
        <begin position="150"/>
        <end position="167"/>
    </location>
</feature>
<keyword evidence="4 7" id="KW-1133">Transmembrane helix</keyword>
<reference evidence="9" key="1">
    <citation type="submission" date="2025-08" db="UniProtKB">
        <authorList>
            <consortium name="RefSeq"/>
        </authorList>
    </citation>
    <scope>IDENTIFICATION</scope>
</reference>
<dbReference type="PANTHER" id="PTHR19282">
    <property type="entry name" value="TETRASPANIN"/>
    <property type="match status" value="1"/>
</dbReference>
<evidence type="ECO:0000313" key="9">
    <source>
        <dbReference type="RefSeq" id="XP_030647656.1"/>
    </source>
</evidence>
<keyword evidence="5 7" id="KW-0472">Membrane</keyword>
<dbReference type="AlphaFoldDB" id="A0A6J2WTT1"/>
<protein>
    <recommendedName>
        <fullName evidence="7">Tetraspanin</fullName>
    </recommendedName>
</protein>
<evidence type="ECO:0000313" key="8">
    <source>
        <dbReference type="Proteomes" id="UP000504632"/>
    </source>
</evidence>
<dbReference type="InterPro" id="IPR000301">
    <property type="entry name" value="Tetraspanin_animals"/>
</dbReference>
<dbReference type="Gene3D" id="1.10.1450.10">
    <property type="entry name" value="Tetraspanin"/>
    <property type="match status" value="1"/>
</dbReference>
<organism evidence="8 9">
    <name type="scientific">Chanos chanos</name>
    <name type="common">Milkfish</name>
    <name type="synonym">Mugil chanos</name>
    <dbReference type="NCBI Taxonomy" id="29144"/>
    <lineage>
        <taxon>Eukaryota</taxon>
        <taxon>Metazoa</taxon>
        <taxon>Chordata</taxon>
        <taxon>Craniata</taxon>
        <taxon>Vertebrata</taxon>
        <taxon>Euteleostomi</taxon>
        <taxon>Actinopterygii</taxon>
        <taxon>Neopterygii</taxon>
        <taxon>Teleostei</taxon>
        <taxon>Ostariophysi</taxon>
        <taxon>Gonorynchiformes</taxon>
        <taxon>Chanidae</taxon>
        <taxon>Chanos</taxon>
    </lineage>
</organism>
<feature type="transmembrane region" description="Helical" evidence="7">
    <location>
        <begin position="196"/>
        <end position="222"/>
    </location>
</feature>
<name>A0A6J2WTT1_CHACN</name>
<dbReference type="InterPro" id="IPR008952">
    <property type="entry name" value="Tetraspanin_EC2_sf"/>
</dbReference>
<dbReference type="InterPro" id="IPR018499">
    <property type="entry name" value="Tetraspanin/Peripherin"/>
</dbReference>
<gene>
    <name evidence="9" type="primary">LOC115827894</name>
</gene>
<dbReference type="PANTHER" id="PTHR19282:SF39">
    <property type="entry name" value="LEUKOCYTE SURFACE ANTIGEN CD53"/>
    <property type="match status" value="1"/>
</dbReference>
<keyword evidence="3 7" id="KW-0812">Transmembrane</keyword>
<evidence type="ECO:0000256" key="1">
    <source>
        <dbReference type="ARBA" id="ARBA00004141"/>
    </source>
</evidence>
<dbReference type="PIRSF" id="PIRSF002419">
    <property type="entry name" value="Tetraspanin"/>
    <property type="match status" value="1"/>
</dbReference>
<feature type="disulfide bond" evidence="6">
    <location>
        <begin position="149"/>
        <end position="184"/>
    </location>
</feature>
<dbReference type="InParanoid" id="A0A6J2WTT1"/>
<comment type="subcellular location">
    <subcellularLocation>
        <location evidence="1 7">Membrane</location>
        <topology evidence="1 7">Multi-pass membrane protein</topology>
    </subcellularLocation>
</comment>
<comment type="similarity">
    <text evidence="2 7">Belongs to the tetraspanin (TM4SF) family.</text>
</comment>
<dbReference type="PRINTS" id="PR00259">
    <property type="entry name" value="TMFOUR"/>
</dbReference>
<dbReference type="Pfam" id="PF00335">
    <property type="entry name" value="Tetraspanin"/>
    <property type="match status" value="1"/>
</dbReference>
<evidence type="ECO:0000256" key="3">
    <source>
        <dbReference type="ARBA" id="ARBA00022692"/>
    </source>
</evidence>
<dbReference type="Proteomes" id="UP000504632">
    <property type="component" value="Chromosome 14"/>
</dbReference>
<feature type="transmembrane region" description="Helical" evidence="7">
    <location>
        <begin position="12"/>
        <end position="36"/>
    </location>
</feature>
<proteinExistence type="inferred from homology"/>
<evidence type="ECO:0000256" key="6">
    <source>
        <dbReference type="PIRSR" id="PIRSR002419-1"/>
    </source>
</evidence>
<feature type="transmembrane region" description="Helical" evidence="7">
    <location>
        <begin position="48"/>
        <end position="71"/>
    </location>
</feature>